<dbReference type="HOGENOM" id="CLU_071472_0_3_9"/>
<keyword evidence="9" id="KW-0687">Ribonucleoprotein</keyword>
<dbReference type="OrthoDB" id="9794975at2"/>
<evidence type="ECO:0000256" key="2">
    <source>
        <dbReference type="ARBA" id="ARBA00022845"/>
    </source>
</evidence>
<comment type="subunit">
    <text evidence="6">Interacts with 100S ribosomes.</text>
</comment>
<reference evidence="9 10" key="2">
    <citation type="journal article" date="2011" name="Stand. Genomic Sci.">
        <title>Complete genome sequence of Mahella australiensis type strain (50-1 BON).</title>
        <authorList>
            <person name="Sikorski J."/>
            <person name="Teshima H."/>
            <person name="Nolan M."/>
            <person name="Lucas S."/>
            <person name="Hammon N."/>
            <person name="Deshpande S."/>
            <person name="Cheng J.F."/>
            <person name="Pitluck S."/>
            <person name="Liolios K."/>
            <person name="Pagani I."/>
            <person name="Ivanova N."/>
            <person name="Huntemann M."/>
            <person name="Mavromatis K."/>
            <person name="Ovchinikova G."/>
            <person name="Pati A."/>
            <person name="Tapia R."/>
            <person name="Han C."/>
            <person name="Goodwin L."/>
            <person name="Chen A."/>
            <person name="Palaniappan K."/>
            <person name="Land M."/>
            <person name="Hauser L."/>
            <person name="Ngatchou-Djao O.D."/>
            <person name="Rohde M."/>
            <person name="Pukall R."/>
            <person name="Spring S."/>
            <person name="Abt B."/>
            <person name="Goker M."/>
            <person name="Detter J.C."/>
            <person name="Woyke T."/>
            <person name="Bristow J."/>
            <person name="Markowitz V."/>
            <person name="Hugenholtz P."/>
            <person name="Eisen J.A."/>
            <person name="Kyrpides N.C."/>
            <person name="Klenk H.P."/>
            <person name="Lapidus A."/>
        </authorList>
    </citation>
    <scope>NUCLEOTIDE SEQUENCE [LARGE SCALE GENOMIC DNA]</scope>
    <source>
        <strain evidence="10">DSM 15567 / CIP 107919 / 50-1 BON</strain>
    </source>
</reference>
<evidence type="ECO:0000256" key="3">
    <source>
        <dbReference type="ARBA" id="ARBA00038434"/>
    </source>
</evidence>
<evidence type="ECO:0000256" key="5">
    <source>
        <dbReference type="ARBA" id="ARBA00041148"/>
    </source>
</evidence>
<dbReference type="Pfam" id="PF02482">
    <property type="entry name" value="Ribosomal_S30AE"/>
    <property type="match status" value="1"/>
</dbReference>
<dbReference type="AlphaFoldDB" id="F3ZZ74"/>
<dbReference type="InterPro" id="IPR034694">
    <property type="entry name" value="HPF_long/plastid"/>
</dbReference>
<dbReference type="GO" id="GO:0022627">
    <property type="term" value="C:cytosolic small ribosomal subunit"/>
    <property type="evidence" value="ECO:0007669"/>
    <property type="project" value="TreeGrafter"/>
</dbReference>
<dbReference type="HAMAP" id="MF_00839">
    <property type="entry name" value="HPF"/>
    <property type="match status" value="1"/>
</dbReference>
<dbReference type="eggNOG" id="COG1544">
    <property type="taxonomic scope" value="Bacteria"/>
</dbReference>
<dbReference type="NCBIfam" id="TIGR00741">
    <property type="entry name" value="yfiA"/>
    <property type="match status" value="1"/>
</dbReference>
<sequence>MRIIISGKNIPITDALRAIVDKKLGKFDRYFDEDTEVRVVMSVEKNRHIVEITIPLNGSILRAEDYSDDMYTSIERVLQKLERQIHKHKTKLEKRIKEGAFKSDELLFDIETESEESEQHDVVRTKRFALKPMSIEEAITQMELLGHDFFVFNNAETEEINVVYRRRDGGYGLIEPDYA</sequence>
<accession>F3ZZ74</accession>
<dbReference type="InterPro" id="IPR032528">
    <property type="entry name" value="Ribosom_S30AE_C"/>
</dbReference>
<dbReference type="STRING" id="697281.Mahau_2720"/>
<dbReference type="FunFam" id="3.30.160.100:FF:000001">
    <property type="entry name" value="Ribosome hibernation promoting factor"/>
    <property type="match status" value="1"/>
</dbReference>
<dbReference type="Gene3D" id="3.30.505.50">
    <property type="entry name" value="Sigma 54 modulation/S30EA ribosomal protein, C-terminal domain"/>
    <property type="match status" value="1"/>
</dbReference>
<comment type="similarity">
    <text evidence="3">Belongs to the HPF/YfiA ribosome-associated protein family. Short HPF subfamily.</text>
</comment>
<evidence type="ECO:0000313" key="10">
    <source>
        <dbReference type="Proteomes" id="UP000008457"/>
    </source>
</evidence>
<dbReference type="PANTHER" id="PTHR33231:SF1">
    <property type="entry name" value="30S RIBOSOMAL PROTEIN"/>
    <property type="match status" value="1"/>
</dbReference>
<feature type="domain" description="Sigma 54 modulation/S30EA ribosomal protein C-terminal" evidence="8">
    <location>
        <begin position="118"/>
        <end position="173"/>
    </location>
</feature>
<dbReference type="CDD" id="cd00552">
    <property type="entry name" value="RaiA"/>
    <property type="match status" value="1"/>
</dbReference>
<keyword evidence="9" id="KW-0689">Ribosomal protein</keyword>
<feature type="coiled-coil region" evidence="7">
    <location>
        <begin position="71"/>
        <end position="98"/>
    </location>
</feature>
<keyword evidence="7" id="KW-0175">Coiled coil</keyword>
<evidence type="ECO:0000313" key="9">
    <source>
        <dbReference type="EMBL" id="AEE97856.1"/>
    </source>
</evidence>
<protein>
    <recommendedName>
        <fullName evidence="5 6">Ribosome hibernation promoting factor</fullName>
        <shortName evidence="6">HPF</shortName>
    </recommendedName>
</protein>
<name>F3ZZ74_MAHA5</name>
<dbReference type="FunFam" id="3.30.505.50:FF:000001">
    <property type="entry name" value="Ribosome hibernation promoting factor"/>
    <property type="match status" value="1"/>
</dbReference>
<dbReference type="InterPro" id="IPR003489">
    <property type="entry name" value="RHF/RaiA"/>
</dbReference>
<evidence type="ECO:0000256" key="4">
    <source>
        <dbReference type="ARBA" id="ARBA00038695"/>
    </source>
</evidence>
<evidence type="ECO:0000256" key="6">
    <source>
        <dbReference type="HAMAP-Rule" id="MF_00839"/>
    </source>
</evidence>
<dbReference type="GO" id="GO:0045900">
    <property type="term" value="P:negative regulation of translational elongation"/>
    <property type="evidence" value="ECO:0007669"/>
    <property type="project" value="TreeGrafter"/>
</dbReference>
<dbReference type="Pfam" id="PF16321">
    <property type="entry name" value="Ribosom_S30AE_C"/>
    <property type="match status" value="1"/>
</dbReference>
<dbReference type="EMBL" id="CP002360">
    <property type="protein sequence ID" value="AEE97856.1"/>
    <property type="molecule type" value="Genomic_DNA"/>
</dbReference>
<dbReference type="InterPro" id="IPR036567">
    <property type="entry name" value="RHF-like"/>
</dbReference>
<comment type="similarity">
    <text evidence="6">Belongs to the HPF/YfiA ribosome-associated protein family. Long HPF subfamily.</text>
</comment>
<evidence type="ECO:0000256" key="7">
    <source>
        <dbReference type="SAM" id="Coils"/>
    </source>
</evidence>
<dbReference type="Proteomes" id="UP000008457">
    <property type="component" value="Chromosome"/>
</dbReference>
<keyword evidence="10" id="KW-1185">Reference proteome</keyword>
<reference evidence="10" key="1">
    <citation type="submission" date="2010-11" db="EMBL/GenBank/DDBJ databases">
        <title>The complete genome of Mahella australiensis DSM 15567.</title>
        <authorList>
            <consortium name="US DOE Joint Genome Institute (JGI-PGF)"/>
            <person name="Lucas S."/>
            <person name="Copeland A."/>
            <person name="Lapidus A."/>
            <person name="Bruce D."/>
            <person name="Goodwin L."/>
            <person name="Pitluck S."/>
            <person name="Kyrpides N."/>
            <person name="Mavromatis K."/>
            <person name="Pagani I."/>
            <person name="Ivanova N."/>
            <person name="Teshima H."/>
            <person name="Brettin T."/>
            <person name="Detter J.C."/>
            <person name="Han C."/>
            <person name="Tapia R."/>
            <person name="Land M."/>
            <person name="Hauser L."/>
            <person name="Markowitz V."/>
            <person name="Cheng J.-F."/>
            <person name="Hugenholtz P."/>
            <person name="Woyke T."/>
            <person name="Wu D."/>
            <person name="Spring S."/>
            <person name="Pukall R."/>
            <person name="Steenblock K."/>
            <person name="Schneider S."/>
            <person name="Klenk H.-P."/>
            <person name="Eisen J.A."/>
        </authorList>
    </citation>
    <scope>NUCLEOTIDE SEQUENCE [LARGE SCALE GENOMIC DNA]</scope>
    <source>
        <strain evidence="10">DSM 15567 / CIP 107919 / 50-1 BON</strain>
    </source>
</reference>
<organism evidence="9 10">
    <name type="scientific">Mahella australiensis (strain DSM 15567 / CIP 107919 / 50-1 BON)</name>
    <dbReference type="NCBI Taxonomy" id="697281"/>
    <lineage>
        <taxon>Bacteria</taxon>
        <taxon>Bacillati</taxon>
        <taxon>Bacillota</taxon>
        <taxon>Clostridia</taxon>
        <taxon>Thermoanaerobacterales</taxon>
        <taxon>Thermoanaerobacterales Family IV. Incertae Sedis</taxon>
        <taxon>Mahella</taxon>
    </lineage>
</organism>
<dbReference type="RefSeq" id="WP_013782279.1">
    <property type="nucleotide sequence ID" value="NC_015520.1"/>
</dbReference>
<dbReference type="KEGG" id="mas:Mahau_2720"/>
<evidence type="ECO:0000259" key="8">
    <source>
        <dbReference type="Pfam" id="PF16321"/>
    </source>
</evidence>
<dbReference type="InterPro" id="IPR038416">
    <property type="entry name" value="Ribosom_S30AE_C_sf"/>
</dbReference>
<keyword evidence="1 6" id="KW-0963">Cytoplasm</keyword>
<comment type="subcellular location">
    <subcellularLocation>
        <location evidence="6">Cytoplasm</location>
    </subcellularLocation>
</comment>
<evidence type="ECO:0000256" key="1">
    <source>
        <dbReference type="ARBA" id="ARBA00022490"/>
    </source>
</evidence>
<dbReference type="InterPro" id="IPR050574">
    <property type="entry name" value="HPF/YfiA_ribosome-assoc"/>
</dbReference>
<proteinExistence type="inferred from homology"/>
<comment type="subunit">
    <text evidence="4">Associates exclusively with 100S ribosomes, which are dimers of 70S ribosomes.</text>
</comment>
<dbReference type="PANTHER" id="PTHR33231">
    <property type="entry name" value="30S RIBOSOMAL PROTEIN"/>
    <property type="match status" value="1"/>
</dbReference>
<dbReference type="GO" id="GO:0043024">
    <property type="term" value="F:ribosomal small subunit binding"/>
    <property type="evidence" value="ECO:0007669"/>
    <property type="project" value="TreeGrafter"/>
</dbReference>
<keyword evidence="2 6" id="KW-0810">Translation regulation</keyword>
<dbReference type="Gene3D" id="3.30.160.100">
    <property type="entry name" value="Ribosome hibernation promotion factor-like"/>
    <property type="match status" value="1"/>
</dbReference>
<dbReference type="SUPFAM" id="SSF69754">
    <property type="entry name" value="Ribosome binding protein Y (YfiA homologue)"/>
    <property type="match status" value="1"/>
</dbReference>
<gene>
    <name evidence="6" type="primary">hpf</name>
    <name evidence="9" type="ordered locus">Mahau_2720</name>
</gene>
<comment type="function">
    <text evidence="6">Required for dimerization of active 70S ribosomes into 100S ribosomes in stationary phase; 100S ribosomes are translationally inactive and sometimes present during exponential growth.</text>
</comment>